<dbReference type="PROSITE" id="PS50837">
    <property type="entry name" value="NACHT"/>
    <property type="match status" value="1"/>
</dbReference>
<name>A0A9D4J249_DREPO</name>
<reference evidence="2" key="1">
    <citation type="journal article" date="2019" name="bioRxiv">
        <title>The Genome of the Zebra Mussel, Dreissena polymorpha: A Resource for Invasive Species Research.</title>
        <authorList>
            <person name="McCartney M.A."/>
            <person name="Auch B."/>
            <person name="Kono T."/>
            <person name="Mallez S."/>
            <person name="Zhang Y."/>
            <person name="Obille A."/>
            <person name="Becker A."/>
            <person name="Abrahante J.E."/>
            <person name="Garbe J."/>
            <person name="Badalamenti J.P."/>
            <person name="Herman A."/>
            <person name="Mangelson H."/>
            <person name="Liachko I."/>
            <person name="Sullivan S."/>
            <person name="Sone E.D."/>
            <person name="Koren S."/>
            <person name="Silverstein K.A.T."/>
            <person name="Beckman K.B."/>
            <person name="Gohl D.M."/>
        </authorList>
    </citation>
    <scope>NUCLEOTIDE SEQUENCE</scope>
    <source>
        <strain evidence="2">Duluth1</strain>
        <tissue evidence="2">Whole animal</tissue>
    </source>
</reference>
<dbReference type="Proteomes" id="UP000828390">
    <property type="component" value="Unassembled WGS sequence"/>
</dbReference>
<dbReference type="EMBL" id="JAIWYP010000007">
    <property type="protein sequence ID" value="KAH3796941.1"/>
    <property type="molecule type" value="Genomic_DNA"/>
</dbReference>
<dbReference type="Pfam" id="PF05729">
    <property type="entry name" value="NACHT"/>
    <property type="match status" value="1"/>
</dbReference>
<dbReference type="Gene3D" id="3.40.50.300">
    <property type="entry name" value="P-loop containing nucleotide triphosphate hydrolases"/>
    <property type="match status" value="1"/>
</dbReference>
<proteinExistence type="predicted"/>
<sequence length="1463" mass="166052">MDALVTDSRARNFVKYCIAVRSCTEGLILFILKQCEEQFTRNVQYIKSVNGKEHAEQCNALHERIQSKHVHKQPTWNNADWSVPFNRSWQHMKCYITDSGYLETTSPQEAGLKALVQICYNHLDLQNSFGQQVTNLFKIEQTHDTIFKSESWLITDAALGTYVLDIQHVLTHVHQNLNSDVNAQLNIMQKLISDEIPVTVIDEIYARQHAVSTLNRFLISLDGTISNPQISDEIRTKKAELLVVKDIHARKRDELIRDADAKLDLLKQIVQTKENELLKIKAVIANQIPHNPIGNCVRANVDLQANTSHQTYATFLQEKIYDNSIETVCKQEQTENSIKIVGEGVLALSYNLSKVAEALGVQGLHLGELRMTANVLGTDNNDVLNRDIVNAGSERQNGVHLADRHGSQLQRSLQPVCEHLDNDGSSITRINYECVAFYIRCSTLHELNTLCEDFLTDKIQHLFQPLQDYLRTLPGCSNAYIVVNITERDFLKCIDPILRNVNHTLDLKSPVHSHISSKRVTPVASSSKHATEICTEKSETLAKEIQNNGANSLDTHHNKRTLNLYYYHCLQAICPWALGDTYERASEELVRRLEIFYSRNRFGNEMDHGNTEAVHDLYTAPLIYKITCDQNEFNANKLVNTYKTLFKSGERSYRRIFLQGEAGMGKTTFLAKLALDWCSEYTDCTNNQKKQNHQTCFTDVETLKEFYFVFFIALKESRKERALANMIQEQIIDLIYDSEEDRLNAYDLLLKIMRKEKCLVVQDGLDEWCDPYGILVLPKMITPCHSECTILTTTRPWKMSDTRISNSQIDCLLEHAGIREPFHLIQKVLVCFGSTGLNAQLEEFKRYVNANNLHHLCSKPGLLQYVAKLWMDGIHLQGSMCHIYSTLLDKLLKKASNTSGYFDQPPVVCFEGTQYLKPNLELVISLSKLAFAQLFSCEKESSLVFNDWQLGQYISQDKKVIALKAGLLMQRKLQTTLSFVHKTVQEFLAAFYIASNTQVIEDVIATYLKDYPEDCVEISQVFIFLCGLNVDSANTLLNSIEHYINPFDNGSIHHVDLSRLISAGFEEAVANRQTDICLEISDIDFDFLYDSNQDAKKNILLMNKANIRSLKLHNVAALSLSYPYGLSAKVLQQILIDSKRCLIQLCMTDIEGDFGILDLSPCQNLRSIIITARHATNERAIVTLKSKALLNLTRLEHLILKCNCDGLDLRSCHNLETVYITGTVTLHPNTLNRLPKLRILLLDCPYSDLELTSSHIIETLDVGESVTLVGNELCKLNQLKHIKLMCKCDELDLSCYENLETVELTELVTVMPVRHALAKLKNLSLLCKYNGLDLSLFPNLETIVLGKHISLLPNKLRLLTKLKCLTLAGMLHVQNLIPLTEDTELYKAMSLPSTIEDVTLINVTVSASWHRCLISKLKSIERSARSVITDLYEIPGSEHEDVCISCVIPLSLNKSSKRPPNML</sequence>
<dbReference type="SUPFAM" id="SSF52540">
    <property type="entry name" value="P-loop containing nucleoside triphosphate hydrolases"/>
    <property type="match status" value="1"/>
</dbReference>
<evidence type="ECO:0000313" key="2">
    <source>
        <dbReference type="EMBL" id="KAH3796941.1"/>
    </source>
</evidence>
<evidence type="ECO:0000259" key="1">
    <source>
        <dbReference type="PROSITE" id="PS50837"/>
    </source>
</evidence>
<dbReference type="PANTHER" id="PTHR46312">
    <property type="entry name" value="NACHT DOMAIN-CONTAINING PROTEIN"/>
    <property type="match status" value="1"/>
</dbReference>
<dbReference type="InterPro" id="IPR027417">
    <property type="entry name" value="P-loop_NTPase"/>
</dbReference>
<dbReference type="PANTHER" id="PTHR46312:SF2">
    <property type="entry name" value="NUCLEOTIDE-BINDING OLIGOMERIZATION DOMAIN-CONTAINING PROTEIN 2-LIKE"/>
    <property type="match status" value="1"/>
</dbReference>
<evidence type="ECO:0000313" key="3">
    <source>
        <dbReference type="Proteomes" id="UP000828390"/>
    </source>
</evidence>
<comment type="caution">
    <text evidence="2">The sequence shown here is derived from an EMBL/GenBank/DDBJ whole genome shotgun (WGS) entry which is preliminary data.</text>
</comment>
<keyword evidence="3" id="KW-1185">Reference proteome</keyword>
<organism evidence="2 3">
    <name type="scientific">Dreissena polymorpha</name>
    <name type="common">Zebra mussel</name>
    <name type="synonym">Mytilus polymorpha</name>
    <dbReference type="NCBI Taxonomy" id="45954"/>
    <lineage>
        <taxon>Eukaryota</taxon>
        <taxon>Metazoa</taxon>
        <taxon>Spiralia</taxon>
        <taxon>Lophotrochozoa</taxon>
        <taxon>Mollusca</taxon>
        <taxon>Bivalvia</taxon>
        <taxon>Autobranchia</taxon>
        <taxon>Heteroconchia</taxon>
        <taxon>Euheterodonta</taxon>
        <taxon>Imparidentia</taxon>
        <taxon>Neoheterodontei</taxon>
        <taxon>Myida</taxon>
        <taxon>Dreissenoidea</taxon>
        <taxon>Dreissenidae</taxon>
        <taxon>Dreissena</taxon>
    </lineage>
</organism>
<reference evidence="2" key="2">
    <citation type="submission" date="2020-11" db="EMBL/GenBank/DDBJ databases">
        <authorList>
            <person name="McCartney M.A."/>
            <person name="Auch B."/>
            <person name="Kono T."/>
            <person name="Mallez S."/>
            <person name="Becker A."/>
            <person name="Gohl D.M."/>
            <person name="Silverstein K.A.T."/>
            <person name="Koren S."/>
            <person name="Bechman K.B."/>
            <person name="Herman A."/>
            <person name="Abrahante J.E."/>
            <person name="Garbe J."/>
        </authorList>
    </citation>
    <scope>NUCLEOTIDE SEQUENCE</scope>
    <source>
        <strain evidence="2">Duluth1</strain>
        <tissue evidence="2">Whole animal</tissue>
    </source>
</reference>
<protein>
    <recommendedName>
        <fullName evidence="1">NACHT domain-containing protein</fullName>
    </recommendedName>
</protein>
<accession>A0A9D4J249</accession>
<feature type="domain" description="NACHT" evidence="1">
    <location>
        <begin position="654"/>
        <end position="767"/>
    </location>
</feature>
<gene>
    <name evidence="2" type="ORF">DPMN_150517</name>
</gene>
<dbReference type="OrthoDB" id="10071976at2759"/>
<dbReference type="InterPro" id="IPR007111">
    <property type="entry name" value="NACHT_NTPase"/>
</dbReference>